<evidence type="ECO:0000256" key="8">
    <source>
        <dbReference type="SAM" id="Phobius"/>
    </source>
</evidence>
<feature type="compositionally biased region" description="Polar residues" evidence="7">
    <location>
        <begin position="276"/>
        <end position="297"/>
    </location>
</feature>
<feature type="compositionally biased region" description="Basic and acidic residues" evidence="7">
    <location>
        <begin position="206"/>
        <end position="243"/>
    </location>
</feature>
<feature type="compositionally biased region" description="Basic and acidic residues" evidence="7">
    <location>
        <begin position="318"/>
        <end position="330"/>
    </location>
</feature>
<evidence type="ECO:0000256" key="7">
    <source>
        <dbReference type="SAM" id="MobiDB-lite"/>
    </source>
</evidence>
<dbReference type="PANTHER" id="PTHR12428:SF14">
    <property type="entry name" value="ALBINO3-LIKE PROTEIN 1, CHLOROPLASTIC"/>
    <property type="match status" value="1"/>
</dbReference>
<feature type="domain" description="Membrane insertase YidC/Oxa/ALB C-terminal" evidence="9">
    <location>
        <begin position="20"/>
        <end position="182"/>
    </location>
</feature>
<dbReference type="GO" id="GO:0051205">
    <property type="term" value="P:protein insertion into membrane"/>
    <property type="evidence" value="ECO:0007669"/>
    <property type="project" value="TreeGrafter"/>
</dbReference>
<evidence type="ECO:0000256" key="3">
    <source>
        <dbReference type="ARBA" id="ARBA00022692"/>
    </source>
</evidence>
<organism evidence="10">
    <name type="scientific">Ananas comosus var. bracteatus</name>
    <name type="common">red pineapple</name>
    <dbReference type="NCBI Taxonomy" id="296719"/>
    <lineage>
        <taxon>Eukaryota</taxon>
        <taxon>Viridiplantae</taxon>
        <taxon>Streptophyta</taxon>
        <taxon>Embryophyta</taxon>
        <taxon>Tracheophyta</taxon>
        <taxon>Spermatophyta</taxon>
        <taxon>Magnoliopsida</taxon>
        <taxon>Liliopsida</taxon>
        <taxon>Poales</taxon>
        <taxon>Bromeliaceae</taxon>
        <taxon>Bromelioideae</taxon>
        <taxon>Ananas</taxon>
    </lineage>
</organism>
<protein>
    <recommendedName>
        <fullName evidence="9">Membrane insertase YidC/Oxa/ALB C-terminal domain-containing protein</fullName>
    </recommendedName>
</protein>
<feature type="transmembrane region" description="Helical" evidence="8">
    <location>
        <begin position="150"/>
        <end position="171"/>
    </location>
</feature>
<evidence type="ECO:0000256" key="1">
    <source>
        <dbReference type="ARBA" id="ARBA00004141"/>
    </source>
</evidence>
<dbReference type="GO" id="GO:0009535">
    <property type="term" value="C:chloroplast thylakoid membrane"/>
    <property type="evidence" value="ECO:0007669"/>
    <property type="project" value="TreeGrafter"/>
</dbReference>
<reference evidence="10" key="1">
    <citation type="submission" date="2020-07" db="EMBL/GenBank/DDBJ databases">
        <authorList>
            <person name="Lin J."/>
        </authorList>
    </citation>
    <scope>NUCLEOTIDE SEQUENCE</scope>
</reference>
<comment type="similarity">
    <text evidence="2">Belongs to the OXA1/ALB3/YidC (TC 2.A.9.2) family.</text>
</comment>
<evidence type="ECO:0000256" key="4">
    <source>
        <dbReference type="ARBA" id="ARBA00022989"/>
    </source>
</evidence>
<dbReference type="InterPro" id="IPR028055">
    <property type="entry name" value="YidC/Oxa/ALB_C"/>
</dbReference>
<keyword evidence="3 6" id="KW-0812">Transmembrane</keyword>
<keyword evidence="4 8" id="KW-1133">Transmembrane helix</keyword>
<dbReference type="CDD" id="cd20070">
    <property type="entry name" value="5TM_YidC_Alb3"/>
    <property type="match status" value="1"/>
</dbReference>
<proteinExistence type="inferred from homology"/>
<evidence type="ECO:0000313" key="10">
    <source>
        <dbReference type="EMBL" id="CAD1847063.1"/>
    </source>
</evidence>
<feature type="compositionally biased region" description="Polar residues" evidence="7">
    <location>
        <begin position="305"/>
        <end position="315"/>
    </location>
</feature>
<keyword evidence="5 8" id="KW-0472">Membrane</keyword>
<dbReference type="GO" id="GO:0072598">
    <property type="term" value="P:protein localization to chloroplast"/>
    <property type="evidence" value="ECO:0007669"/>
    <property type="project" value="TreeGrafter"/>
</dbReference>
<dbReference type="EMBL" id="CAJEUB010000034">
    <property type="protein sequence ID" value="CAD1847063.1"/>
    <property type="molecule type" value="Genomic_DNA"/>
</dbReference>
<comment type="similarity">
    <text evidence="6">Belongs to the OXA1/ALB3/YidC family.</text>
</comment>
<feature type="transmembrane region" description="Helical" evidence="8">
    <location>
        <begin position="111"/>
        <end position="130"/>
    </location>
</feature>
<dbReference type="AlphaFoldDB" id="A0A6V7QV65"/>
<dbReference type="Pfam" id="PF02096">
    <property type="entry name" value="60KD_IMP"/>
    <property type="match status" value="1"/>
</dbReference>
<accession>A0A6V7QV65</accession>
<dbReference type="PANTHER" id="PTHR12428">
    <property type="entry name" value="OXA1"/>
    <property type="match status" value="1"/>
</dbReference>
<sequence>MVANVLESDKVLAISEVEWERIQLETARLYKLAGVNPLAGCLPTLATIPVWIGLYRALSNVADEGLLTEGFFWIPSLAGPTTIAARQNGSGISWLFPFKDGHPPLGWSDTFAYLVLPILLVISQYISAQIMQPSQGNDPSQKNAQAITKFLPLLIGYFALSVPSGLSLYWLTNNILSTAQQIKHPKGNPKPEPEKPISSQCTTSDGSRRGERFKQIKEQEERRRKQREEEKKRAEQVVEDSRAVVEQQHSNVITTQNKDTQDQDQDQVSSQMSTSNNGGLSHSADSMTANSKNQNGNAYKEESEVNASTDKQASCNARDLRDSETERNEA</sequence>
<evidence type="ECO:0000256" key="6">
    <source>
        <dbReference type="RuleBase" id="RU003945"/>
    </source>
</evidence>
<dbReference type="InterPro" id="IPR047196">
    <property type="entry name" value="YidC_ALB_C"/>
</dbReference>
<comment type="subcellular location">
    <subcellularLocation>
        <location evidence="1 6">Membrane</location>
        <topology evidence="1 6">Multi-pass membrane protein</topology>
    </subcellularLocation>
</comment>
<name>A0A6V7QV65_ANACO</name>
<evidence type="ECO:0000256" key="2">
    <source>
        <dbReference type="ARBA" id="ARBA00010583"/>
    </source>
</evidence>
<dbReference type="NCBIfam" id="TIGR03592">
    <property type="entry name" value="yidC_oxa1_cterm"/>
    <property type="match status" value="1"/>
</dbReference>
<dbReference type="GO" id="GO:0032977">
    <property type="term" value="F:membrane insertase activity"/>
    <property type="evidence" value="ECO:0007669"/>
    <property type="project" value="InterPro"/>
</dbReference>
<gene>
    <name evidence="10" type="ORF">CB5_LOCUS30274</name>
</gene>
<dbReference type="GO" id="GO:0010027">
    <property type="term" value="P:thylakoid membrane organization"/>
    <property type="evidence" value="ECO:0007669"/>
    <property type="project" value="TreeGrafter"/>
</dbReference>
<dbReference type="InterPro" id="IPR001708">
    <property type="entry name" value="YidC/ALB3/OXA1/COX18"/>
</dbReference>
<feature type="region of interest" description="Disordered" evidence="7">
    <location>
        <begin position="182"/>
        <end position="330"/>
    </location>
</feature>
<evidence type="ECO:0000259" key="9">
    <source>
        <dbReference type="Pfam" id="PF02096"/>
    </source>
</evidence>
<evidence type="ECO:0000256" key="5">
    <source>
        <dbReference type="ARBA" id="ARBA00023136"/>
    </source>
</evidence>
<feature type="compositionally biased region" description="Low complexity" evidence="7">
    <location>
        <begin position="266"/>
        <end position="275"/>
    </location>
</feature>